<dbReference type="OrthoDB" id="4229841at2"/>
<reference evidence="1 2" key="1">
    <citation type="submission" date="2019-12" db="EMBL/GenBank/DDBJ databases">
        <title>Whole genome shotgun sequence of Streptomyces caniferus NBRC 15389.</title>
        <authorList>
            <person name="Ichikawa N."/>
            <person name="Kimura A."/>
            <person name="Kitahashi Y."/>
            <person name="Komaki H."/>
            <person name="Tamura T."/>
        </authorList>
    </citation>
    <scope>NUCLEOTIDE SEQUENCE [LARGE SCALE GENOMIC DNA]</scope>
    <source>
        <strain evidence="1 2">NBRC 15389</strain>
    </source>
</reference>
<proteinExistence type="predicted"/>
<name>A0A640S7D9_9ACTN</name>
<evidence type="ECO:0008006" key="3">
    <source>
        <dbReference type="Google" id="ProtNLM"/>
    </source>
</evidence>
<comment type="caution">
    <text evidence="1">The sequence shown here is derived from an EMBL/GenBank/DDBJ whole genome shotgun (WGS) entry which is preliminary data.</text>
</comment>
<dbReference type="EMBL" id="BLIN01000004">
    <property type="protein sequence ID" value="GFE07159.1"/>
    <property type="molecule type" value="Genomic_DNA"/>
</dbReference>
<organism evidence="1 2">
    <name type="scientific">Streptomyces caniferus</name>
    <dbReference type="NCBI Taxonomy" id="285557"/>
    <lineage>
        <taxon>Bacteria</taxon>
        <taxon>Bacillati</taxon>
        <taxon>Actinomycetota</taxon>
        <taxon>Actinomycetes</taxon>
        <taxon>Kitasatosporales</taxon>
        <taxon>Streptomycetaceae</taxon>
        <taxon>Streptomyces</taxon>
    </lineage>
</organism>
<accession>A0A640S7D9</accession>
<gene>
    <name evidence="1" type="ORF">Scani_34270</name>
</gene>
<evidence type="ECO:0000313" key="1">
    <source>
        <dbReference type="EMBL" id="GFE07159.1"/>
    </source>
</evidence>
<protein>
    <recommendedName>
        <fullName evidence="3">ESX-1 secretion-associated protein</fullName>
    </recommendedName>
</protein>
<dbReference type="AlphaFoldDB" id="A0A640S7D9"/>
<dbReference type="Proteomes" id="UP000435837">
    <property type="component" value="Unassembled WGS sequence"/>
</dbReference>
<sequence length="126" mass="13391">MAELTYKALVRKTQAKEKALARNAEGVKTAAENIKALADDTASDADALGAKSVDRDSLAECQELAKVIRGVSQGAIDYAAKTADTAKAAKAAGDQARTTHAGFQEAFDRSSVDGLEKVSRDWFEQE</sequence>
<dbReference type="RefSeq" id="WP_159476278.1">
    <property type="nucleotide sequence ID" value="NZ_BAAATH010000025.1"/>
</dbReference>
<evidence type="ECO:0000313" key="2">
    <source>
        <dbReference type="Proteomes" id="UP000435837"/>
    </source>
</evidence>